<feature type="region of interest" description="Disordered" evidence="1">
    <location>
        <begin position="1"/>
        <end position="26"/>
    </location>
</feature>
<dbReference type="AlphaFoldDB" id="A0A0E9TDK3"/>
<accession>A0A0E9TDK3</accession>
<reference evidence="2" key="2">
    <citation type="journal article" date="2015" name="Fish Shellfish Immunol.">
        <title>Early steps in the European eel (Anguilla anguilla)-Vibrio vulnificus interaction in the gills: Role of the RtxA13 toxin.</title>
        <authorList>
            <person name="Callol A."/>
            <person name="Pajuelo D."/>
            <person name="Ebbesson L."/>
            <person name="Teles M."/>
            <person name="MacKenzie S."/>
            <person name="Amaro C."/>
        </authorList>
    </citation>
    <scope>NUCLEOTIDE SEQUENCE</scope>
</reference>
<dbReference type="EMBL" id="GBXM01050011">
    <property type="protein sequence ID" value="JAH58566.1"/>
    <property type="molecule type" value="Transcribed_RNA"/>
</dbReference>
<feature type="compositionally biased region" description="Polar residues" evidence="1">
    <location>
        <begin position="7"/>
        <end position="26"/>
    </location>
</feature>
<protein>
    <submittedName>
        <fullName evidence="2">Uncharacterized protein</fullName>
    </submittedName>
</protein>
<organism evidence="2">
    <name type="scientific">Anguilla anguilla</name>
    <name type="common">European freshwater eel</name>
    <name type="synonym">Muraena anguilla</name>
    <dbReference type="NCBI Taxonomy" id="7936"/>
    <lineage>
        <taxon>Eukaryota</taxon>
        <taxon>Metazoa</taxon>
        <taxon>Chordata</taxon>
        <taxon>Craniata</taxon>
        <taxon>Vertebrata</taxon>
        <taxon>Euteleostomi</taxon>
        <taxon>Actinopterygii</taxon>
        <taxon>Neopterygii</taxon>
        <taxon>Teleostei</taxon>
        <taxon>Anguilliformes</taxon>
        <taxon>Anguillidae</taxon>
        <taxon>Anguilla</taxon>
    </lineage>
</organism>
<dbReference type="EMBL" id="GBXM01057597">
    <property type="protein sequence ID" value="JAH50980.1"/>
    <property type="molecule type" value="Transcribed_RNA"/>
</dbReference>
<evidence type="ECO:0000313" key="2">
    <source>
        <dbReference type="EMBL" id="JAH50980.1"/>
    </source>
</evidence>
<dbReference type="EMBL" id="GBXM01053514">
    <property type="protein sequence ID" value="JAH55063.1"/>
    <property type="molecule type" value="Transcribed_RNA"/>
</dbReference>
<name>A0A0E9TDK3_ANGAN</name>
<evidence type="ECO:0000256" key="1">
    <source>
        <dbReference type="SAM" id="MobiDB-lite"/>
    </source>
</evidence>
<reference evidence="2" key="1">
    <citation type="submission" date="2014-11" db="EMBL/GenBank/DDBJ databases">
        <authorList>
            <person name="Amaro Gonzalez C."/>
        </authorList>
    </citation>
    <scope>NUCLEOTIDE SEQUENCE</scope>
</reference>
<proteinExistence type="predicted"/>
<sequence>MHRATQRRGQSQTKSHKQNISFFCVP</sequence>